<dbReference type="RefSeq" id="WP_266344105.1">
    <property type="nucleotide sequence ID" value="NZ_JAPKNH010000004.1"/>
</dbReference>
<organism evidence="5 6">
    <name type="scientific">Kaistia terrae</name>
    <dbReference type="NCBI Taxonomy" id="537017"/>
    <lineage>
        <taxon>Bacteria</taxon>
        <taxon>Pseudomonadati</taxon>
        <taxon>Pseudomonadota</taxon>
        <taxon>Alphaproteobacteria</taxon>
        <taxon>Hyphomicrobiales</taxon>
        <taxon>Kaistiaceae</taxon>
        <taxon>Kaistia</taxon>
    </lineage>
</organism>
<dbReference type="InterPro" id="IPR000914">
    <property type="entry name" value="SBP_5_dom"/>
</dbReference>
<evidence type="ECO:0000256" key="3">
    <source>
        <dbReference type="SAM" id="SignalP"/>
    </source>
</evidence>
<dbReference type="InterPro" id="IPR030678">
    <property type="entry name" value="Peptide/Ni-bd"/>
</dbReference>
<keyword evidence="3" id="KW-0732">Signal</keyword>
<comment type="subcellular location">
    <subcellularLocation>
        <location evidence="1">Periplasm</location>
    </subcellularLocation>
</comment>
<evidence type="ECO:0000256" key="1">
    <source>
        <dbReference type="ARBA" id="ARBA00004418"/>
    </source>
</evidence>
<evidence type="ECO:0000259" key="4">
    <source>
        <dbReference type="Pfam" id="PF00496"/>
    </source>
</evidence>
<proteinExistence type="inferred from homology"/>
<dbReference type="Pfam" id="PF00496">
    <property type="entry name" value="SBP_bac_5"/>
    <property type="match status" value="1"/>
</dbReference>
<comment type="similarity">
    <text evidence="2">Belongs to the bacterial solute-binding protein 5 family.</text>
</comment>
<dbReference type="Proteomes" id="UP001596150">
    <property type="component" value="Unassembled WGS sequence"/>
</dbReference>
<protein>
    <submittedName>
        <fullName evidence="5">ABC transporter substrate-binding protein</fullName>
    </submittedName>
</protein>
<dbReference type="CDD" id="cd00995">
    <property type="entry name" value="PBP2_NikA_DppA_OppA_like"/>
    <property type="match status" value="1"/>
</dbReference>
<dbReference type="EMBL" id="JBHSML010000003">
    <property type="protein sequence ID" value="MFC5516655.1"/>
    <property type="molecule type" value="Genomic_DNA"/>
</dbReference>
<evidence type="ECO:0000256" key="2">
    <source>
        <dbReference type="ARBA" id="ARBA00005695"/>
    </source>
</evidence>
<sequence length="521" mass="56064">MKTNLFRTLRRLGFLFLAATAPVAMGGTNWIAPAHAEEAALKGGTLRVALLSDMTNYDPQQFSTVNFHLVKNLYDSLIEYTAEGEAVPSLATAWQIAPDNTSVTVTLRDDVTFHSGAKLTSADVAATLAKAADPKRGKNVYATMSIVKDWTTPDANTVTINFKAPVPLRQITDLLQFTIPIEAAGIDTVETVPAGTGAYMLDSRAVGQGLTLKANPNYWRKGQPIAEKVDFTIFSEDASASAALESDAVDLIYGGTSRSAVRLKDAGYQMVRGPGPLVMVFRINSTRAPFTNAKFRQAFNYLMDREGMLRVGYAGLGEVVALPWAPASPAFNAAYTEEFAYNIDKAKELIAASGLTPAEMSNWKMLVWGNDEPSVVLSQILQSALAEVGINIELDVRQGAEYTEAQLAGDYDTTFGAVGNVQKFPSRVATNSIYRGVKNPVLKDPHPHADYVAAIAQVNTTSGPDEAVKASYDNLNRVLVNDAFAIPTNSYDTGLIVASPKLGGLSLDIDNLFVARTVGFQ</sequence>
<feature type="chain" id="PRO_5045496406" evidence="3">
    <location>
        <begin position="27"/>
        <end position="521"/>
    </location>
</feature>
<keyword evidence="6" id="KW-1185">Reference proteome</keyword>
<dbReference type="PANTHER" id="PTHR30290">
    <property type="entry name" value="PERIPLASMIC BINDING COMPONENT OF ABC TRANSPORTER"/>
    <property type="match status" value="1"/>
</dbReference>
<gene>
    <name evidence="5" type="ORF">ACFPP9_12800</name>
</gene>
<dbReference type="Gene3D" id="3.40.190.10">
    <property type="entry name" value="Periplasmic binding protein-like II"/>
    <property type="match status" value="1"/>
</dbReference>
<reference evidence="6" key="1">
    <citation type="journal article" date="2019" name="Int. J. Syst. Evol. Microbiol.">
        <title>The Global Catalogue of Microorganisms (GCM) 10K type strain sequencing project: providing services to taxonomists for standard genome sequencing and annotation.</title>
        <authorList>
            <consortium name="The Broad Institute Genomics Platform"/>
            <consortium name="The Broad Institute Genome Sequencing Center for Infectious Disease"/>
            <person name="Wu L."/>
            <person name="Ma J."/>
        </authorList>
    </citation>
    <scope>NUCLEOTIDE SEQUENCE [LARGE SCALE GENOMIC DNA]</scope>
    <source>
        <strain evidence="6">KACC 12633</strain>
    </source>
</reference>
<name>A0ABW0PWE3_9HYPH</name>
<feature type="signal peptide" evidence="3">
    <location>
        <begin position="1"/>
        <end position="26"/>
    </location>
</feature>
<dbReference type="SUPFAM" id="SSF53850">
    <property type="entry name" value="Periplasmic binding protein-like II"/>
    <property type="match status" value="1"/>
</dbReference>
<evidence type="ECO:0000313" key="5">
    <source>
        <dbReference type="EMBL" id="MFC5516655.1"/>
    </source>
</evidence>
<accession>A0ABW0PWE3</accession>
<comment type="caution">
    <text evidence="5">The sequence shown here is derived from an EMBL/GenBank/DDBJ whole genome shotgun (WGS) entry which is preliminary data.</text>
</comment>
<dbReference type="PIRSF" id="PIRSF002741">
    <property type="entry name" value="MppA"/>
    <property type="match status" value="1"/>
</dbReference>
<evidence type="ECO:0000313" key="6">
    <source>
        <dbReference type="Proteomes" id="UP001596150"/>
    </source>
</evidence>
<dbReference type="InterPro" id="IPR039424">
    <property type="entry name" value="SBP_5"/>
</dbReference>
<dbReference type="Gene3D" id="3.10.105.10">
    <property type="entry name" value="Dipeptide-binding Protein, Domain 3"/>
    <property type="match status" value="1"/>
</dbReference>
<feature type="domain" description="Solute-binding protein family 5" evidence="4">
    <location>
        <begin position="86"/>
        <end position="420"/>
    </location>
</feature>